<feature type="transmembrane region" description="Helical" evidence="9">
    <location>
        <begin position="71"/>
        <end position="92"/>
    </location>
</feature>
<sequence length="942" mass="102090">MQTAGLDVLVLVRFTELGVQLFLPITAFCCAALIPLFMSGDAVDSNTGSANVASLMRYTMSNIDEGSSKLWVPWCLSYLVLAHSMATLVFHYRSYAMLRVLHLRFGPLGLQLTTGGAPRQAIVGFKPRGWRHLKHTLLRLVSAYHMHQSDAHHVRKLLAAYEAAEAAAAAEPASVAEPAPAAAEAAAKEPAAGKVSAPEAEPLLPPADSGSKVGGSSCTAPAAWESDAILPWWLPPEHIPPAFSPEYGATGVLAGKSVCTLRKRVLASTPTGRPTWVSCERYSLLFLASGPPPHRELQRILRANPRPGPPSVHIDQPAAGSAPALEQLEQQQQQQQLARKPSGASLQGGSNDGGISEQVAFSGASAASLAAATDSQPTGAAAEAMAAQLSSTLQRLFPASFSGLVRVCNHKAADLLLVKHEAASSQRDRCEVAVAAARQQAKALGALPAEGGPDAKGNGPPAGNSCPSSKQAAKASARLVKAEAELDKWQQRTEELEARLLEAQQVAVAQPLGTAFIALFRTQDVPAMLALPGSVATAVLRSGSYSVAPCPGPDDINWPTLWCTWQMRYLRSLLVILPLSAVMLFPIGALTGALSNLNEALCGGTPETNSLYWPWYCESDSFWQHVLKALLTGVLPSILSTVWDTYALPLLFYFLAQSERRHASLSALDRRITVLFYCFSAVNTFLGNVAGSTIIQNIGSMLKQPGQWLTQLGLSLPTSSSFFINYAIIHGLCINVFRFVWPHDGTVLFVLFRAVGLFRPKCERDHCMIRSTPSYRAGRHFGAFLLLQMMGFAFAVIAPLILPPVAVFFFTAWLAWRYCALHFYERSYESGGRIFEILFELSVWSLGLFSTFTALVFASKKSWTASILLVATQLPMLGVFHRRVTLTTRHLTHGTMQLTIDAPTVELDPAVFVPPPLRPRAVGWYPEWGKVWEKYGISRYSW</sequence>
<accession>A0A2P6TB50</accession>
<dbReference type="Pfam" id="PF13967">
    <property type="entry name" value="RSN1_TM"/>
    <property type="match status" value="1"/>
</dbReference>
<dbReference type="Pfam" id="PF02714">
    <property type="entry name" value="RSN1_7TM"/>
    <property type="match status" value="1"/>
</dbReference>
<feature type="domain" description="CSC1/OSCA1-like N-terminal transmembrane" evidence="11">
    <location>
        <begin position="1"/>
        <end position="88"/>
    </location>
</feature>
<keyword evidence="3" id="KW-0813">Transport</keyword>
<keyword evidence="5 9" id="KW-1133">Transmembrane helix</keyword>
<evidence type="ECO:0000313" key="12">
    <source>
        <dbReference type="EMBL" id="PRW05771.1"/>
    </source>
</evidence>
<feature type="transmembrane region" description="Helical" evidence="9">
    <location>
        <begin position="674"/>
        <end position="695"/>
    </location>
</feature>
<feature type="coiled-coil region" evidence="7">
    <location>
        <begin position="472"/>
        <end position="506"/>
    </location>
</feature>
<evidence type="ECO:0000256" key="7">
    <source>
        <dbReference type="SAM" id="Coils"/>
    </source>
</evidence>
<evidence type="ECO:0000256" key="5">
    <source>
        <dbReference type="ARBA" id="ARBA00022989"/>
    </source>
</evidence>
<keyword evidence="6 9" id="KW-0472">Membrane</keyword>
<feature type="region of interest" description="Disordered" evidence="8">
    <location>
        <begin position="180"/>
        <end position="219"/>
    </location>
</feature>
<dbReference type="Proteomes" id="UP000239899">
    <property type="component" value="Unassembled WGS sequence"/>
</dbReference>
<evidence type="ECO:0000256" key="8">
    <source>
        <dbReference type="SAM" id="MobiDB-lite"/>
    </source>
</evidence>
<proteinExistence type="inferred from homology"/>
<protein>
    <submittedName>
        <fullName evidence="12">ERD4-related membrane</fullName>
    </submittedName>
</protein>
<feature type="transmembrane region" description="Helical" evidence="9">
    <location>
        <begin position="573"/>
        <end position="594"/>
    </location>
</feature>
<feature type="transmembrane region" description="Helical" evidence="9">
    <location>
        <begin position="629"/>
        <end position="654"/>
    </location>
</feature>
<feature type="transmembrane region" description="Helical" evidence="9">
    <location>
        <begin position="863"/>
        <end position="880"/>
    </location>
</feature>
<comment type="caution">
    <text evidence="12">The sequence shown here is derived from an EMBL/GenBank/DDBJ whole genome shotgun (WGS) entry which is preliminary data.</text>
</comment>
<organism evidence="12 13">
    <name type="scientific">Chlorella sorokiniana</name>
    <name type="common">Freshwater green alga</name>
    <dbReference type="NCBI Taxonomy" id="3076"/>
    <lineage>
        <taxon>Eukaryota</taxon>
        <taxon>Viridiplantae</taxon>
        <taxon>Chlorophyta</taxon>
        <taxon>core chlorophytes</taxon>
        <taxon>Trebouxiophyceae</taxon>
        <taxon>Chlorellales</taxon>
        <taxon>Chlorellaceae</taxon>
        <taxon>Chlorella clade</taxon>
        <taxon>Chlorella</taxon>
    </lineage>
</organism>
<evidence type="ECO:0000256" key="2">
    <source>
        <dbReference type="ARBA" id="ARBA00007779"/>
    </source>
</evidence>
<dbReference type="PANTHER" id="PTHR13018">
    <property type="entry name" value="PROBABLE MEMBRANE PROTEIN DUF221-RELATED"/>
    <property type="match status" value="1"/>
</dbReference>
<evidence type="ECO:0000259" key="11">
    <source>
        <dbReference type="Pfam" id="PF13967"/>
    </source>
</evidence>
<feature type="domain" description="CSC1/OSCA1-like 7TM region" evidence="10">
    <location>
        <begin position="610"/>
        <end position="857"/>
    </location>
</feature>
<evidence type="ECO:0000256" key="9">
    <source>
        <dbReference type="SAM" id="Phobius"/>
    </source>
</evidence>
<keyword evidence="7" id="KW-0175">Coiled coil</keyword>
<name>A0A2P6TB50_CHLSO</name>
<dbReference type="GO" id="GO:0005886">
    <property type="term" value="C:plasma membrane"/>
    <property type="evidence" value="ECO:0007669"/>
    <property type="project" value="TreeGrafter"/>
</dbReference>
<feature type="transmembrane region" description="Helical" evidence="9">
    <location>
        <begin position="837"/>
        <end position="857"/>
    </location>
</feature>
<evidence type="ECO:0000313" key="13">
    <source>
        <dbReference type="Proteomes" id="UP000239899"/>
    </source>
</evidence>
<evidence type="ECO:0000256" key="4">
    <source>
        <dbReference type="ARBA" id="ARBA00022692"/>
    </source>
</evidence>
<gene>
    <name evidence="12" type="ORF">C2E21_9526</name>
</gene>
<evidence type="ECO:0000259" key="10">
    <source>
        <dbReference type="Pfam" id="PF02714"/>
    </source>
</evidence>
<keyword evidence="4 9" id="KW-0812">Transmembrane</keyword>
<evidence type="ECO:0000256" key="1">
    <source>
        <dbReference type="ARBA" id="ARBA00004141"/>
    </source>
</evidence>
<reference evidence="12 13" key="1">
    <citation type="journal article" date="2018" name="Plant J.">
        <title>Genome sequences of Chlorella sorokiniana UTEX 1602 and Micractinium conductrix SAG 241.80: implications to maltose excretion by a green alga.</title>
        <authorList>
            <person name="Arriola M.B."/>
            <person name="Velmurugan N."/>
            <person name="Zhang Y."/>
            <person name="Plunkett M.H."/>
            <person name="Hondzo H."/>
            <person name="Barney B.M."/>
        </authorList>
    </citation>
    <scope>NUCLEOTIDE SEQUENCE [LARGE SCALE GENOMIC DNA]</scope>
    <source>
        <strain evidence="13">UTEX 1602</strain>
    </source>
</reference>
<dbReference type="OrthoDB" id="1689567at2759"/>
<dbReference type="EMBL" id="LHPG02000029">
    <property type="protein sequence ID" value="PRW05771.1"/>
    <property type="molecule type" value="Genomic_DNA"/>
</dbReference>
<dbReference type="GO" id="GO:0005227">
    <property type="term" value="F:calcium-activated cation channel activity"/>
    <property type="evidence" value="ECO:0007669"/>
    <property type="project" value="InterPro"/>
</dbReference>
<dbReference type="InterPro" id="IPR045122">
    <property type="entry name" value="Csc1-like"/>
</dbReference>
<feature type="compositionally biased region" description="Low complexity" evidence="8">
    <location>
        <begin position="180"/>
        <end position="202"/>
    </location>
</feature>
<dbReference type="InterPro" id="IPR003864">
    <property type="entry name" value="CSC1/OSCA1-like_7TM"/>
</dbReference>
<feature type="transmembrane region" description="Helical" evidence="9">
    <location>
        <begin position="21"/>
        <end position="38"/>
    </location>
</feature>
<dbReference type="AlphaFoldDB" id="A0A2P6TB50"/>
<dbReference type="PANTHER" id="PTHR13018:SF5">
    <property type="entry name" value="RE44586P"/>
    <property type="match status" value="1"/>
</dbReference>
<feature type="region of interest" description="Disordered" evidence="8">
    <location>
        <begin position="446"/>
        <end position="470"/>
    </location>
</feature>
<dbReference type="InterPro" id="IPR032880">
    <property type="entry name" value="CSC1/OSCA1-like_N"/>
</dbReference>
<keyword evidence="13" id="KW-1185">Reference proteome</keyword>
<comment type="subcellular location">
    <subcellularLocation>
        <location evidence="1">Membrane</location>
        <topology evidence="1">Multi-pass membrane protein</topology>
    </subcellularLocation>
</comment>
<feature type="compositionally biased region" description="Low complexity" evidence="8">
    <location>
        <begin position="325"/>
        <end position="337"/>
    </location>
</feature>
<feature type="region of interest" description="Disordered" evidence="8">
    <location>
        <begin position="302"/>
        <end position="357"/>
    </location>
</feature>
<evidence type="ECO:0000256" key="3">
    <source>
        <dbReference type="ARBA" id="ARBA00022448"/>
    </source>
</evidence>
<evidence type="ECO:0000256" key="6">
    <source>
        <dbReference type="ARBA" id="ARBA00023136"/>
    </source>
</evidence>
<comment type="similarity">
    <text evidence="2">Belongs to the CSC1 (TC 1.A.17) family.</text>
</comment>